<organism evidence="1">
    <name type="scientific">Lepeophtheirus salmonis</name>
    <name type="common">Salmon louse</name>
    <name type="synonym">Caligus salmonis</name>
    <dbReference type="NCBI Taxonomy" id="72036"/>
    <lineage>
        <taxon>Eukaryota</taxon>
        <taxon>Metazoa</taxon>
        <taxon>Ecdysozoa</taxon>
        <taxon>Arthropoda</taxon>
        <taxon>Crustacea</taxon>
        <taxon>Multicrustacea</taxon>
        <taxon>Hexanauplia</taxon>
        <taxon>Copepoda</taxon>
        <taxon>Siphonostomatoida</taxon>
        <taxon>Caligidae</taxon>
        <taxon>Lepeophtheirus</taxon>
    </lineage>
</organism>
<dbReference type="EMBL" id="HACA01003213">
    <property type="protein sequence ID" value="CDW20574.1"/>
    <property type="molecule type" value="Transcribed_RNA"/>
</dbReference>
<proteinExistence type="predicted"/>
<evidence type="ECO:0000313" key="1">
    <source>
        <dbReference type="EMBL" id="CDW20574.1"/>
    </source>
</evidence>
<name>A0A0K2T3C1_LEPSM</name>
<reference evidence="1" key="1">
    <citation type="submission" date="2014-05" db="EMBL/GenBank/DDBJ databases">
        <authorList>
            <person name="Chronopoulou M."/>
        </authorList>
    </citation>
    <scope>NUCLEOTIDE SEQUENCE</scope>
    <source>
        <tissue evidence="1">Whole organism</tissue>
    </source>
</reference>
<sequence length="40" mass="4713">MCVSKTMYRFVEPSYCPSVDLFPDEILCILNYLPYFSLVD</sequence>
<protein>
    <submittedName>
        <fullName evidence="1">Uncharacterized protein</fullName>
    </submittedName>
</protein>
<dbReference type="AlphaFoldDB" id="A0A0K2T3C1"/>
<dbReference type="EMBL" id="HACA01003212">
    <property type="protein sequence ID" value="CDW20573.1"/>
    <property type="molecule type" value="Transcribed_RNA"/>
</dbReference>
<accession>A0A0K2T3C1</accession>